<evidence type="ECO:0000256" key="5">
    <source>
        <dbReference type="ARBA" id="ARBA00022970"/>
    </source>
</evidence>
<dbReference type="GO" id="GO:0015075">
    <property type="term" value="F:monoatomic ion transmembrane transporter activity"/>
    <property type="evidence" value="ECO:0007669"/>
    <property type="project" value="InterPro"/>
</dbReference>
<dbReference type="FunCoup" id="F6PR16">
    <property type="interactions" value="24"/>
</dbReference>
<keyword evidence="6 9" id="KW-1133">Transmembrane helix</keyword>
<dbReference type="Proteomes" id="UP000008144">
    <property type="component" value="Chromosome 8"/>
</dbReference>
<keyword evidence="11" id="KW-1185">Reference proteome</keyword>
<dbReference type="PANTHER" id="PTHR11153:SF6">
    <property type="entry name" value="SIDEROFLEXIN-5"/>
    <property type="match status" value="1"/>
</dbReference>
<keyword evidence="3" id="KW-0813">Transport</keyword>
<evidence type="ECO:0000256" key="3">
    <source>
        <dbReference type="ARBA" id="ARBA00022448"/>
    </source>
</evidence>
<keyword evidence="8 9" id="KW-0472">Membrane</keyword>
<feature type="transmembrane region" description="Helical" evidence="9">
    <location>
        <begin position="239"/>
        <end position="256"/>
    </location>
</feature>
<evidence type="ECO:0000256" key="4">
    <source>
        <dbReference type="ARBA" id="ARBA00022692"/>
    </source>
</evidence>
<comment type="subcellular location">
    <subcellularLocation>
        <location evidence="1">Mitochondrion membrane</location>
        <topology evidence="1">Multi-pass membrane protein</topology>
    </subcellularLocation>
</comment>
<evidence type="ECO:0000256" key="6">
    <source>
        <dbReference type="ARBA" id="ARBA00022989"/>
    </source>
</evidence>
<protein>
    <recommendedName>
        <fullName evidence="12">Sidoreflexin</fullName>
    </recommendedName>
</protein>
<dbReference type="Ensembl" id="ENSCINT00000013093.3">
    <property type="protein sequence ID" value="ENSCINP00000013093.3"/>
    <property type="gene ID" value="ENSCING00000006353.3"/>
</dbReference>
<dbReference type="Pfam" id="PF03820">
    <property type="entry name" value="SFXNs"/>
    <property type="match status" value="1"/>
</dbReference>
<evidence type="ECO:0000256" key="8">
    <source>
        <dbReference type="ARBA" id="ARBA00023136"/>
    </source>
</evidence>
<keyword evidence="7" id="KW-0496">Mitochondrion</keyword>
<dbReference type="GeneTree" id="ENSGT01030000234641"/>
<reference evidence="10" key="3">
    <citation type="submission" date="2025-08" db="UniProtKB">
        <authorList>
            <consortium name="Ensembl"/>
        </authorList>
    </citation>
    <scope>IDENTIFICATION</scope>
</reference>
<keyword evidence="4 9" id="KW-0812">Transmembrane</keyword>
<dbReference type="GO" id="GO:0006865">
    <property type="term" value="P:amino acid transport"/>
    <property type="evidence" value="ECO:0007669"/>
    <property type="project" value="UniProtKB-KW"/>
</dbReference>
<evidence type="ECO:0000256" key="7">
    <source>
        <dbReference type="ARBA" id="ARBA00023128"/>
    </source>
</evidence>
<evidence type="ECO:0000313" key="10">
    <source>
        <dbReference type="Ensembl" id="ENSCINP00000013093.3"/>
    </source>
</evidence>
<dbReference type="HOGENOM" id="CLU_039425_2_1_1"/>
<evidence type="ECO:0000313" key="11">
    <source>
        <dbReference type="Proteomes" id="UP000008144"/>
    </source>
</evidence>
<dbReference type="InParanoid" id="F6PR16"/>
<evidence type="ECO:0000256" key="9">
    <source>
        <dbReference type="SAM" id="Phobius"/>
    </source>
</evidence>
<comment type="similarity">
    <text evidence="2">Belongs to the sideroflexin family.</text>
</comment>
<dbReference type="GO" id="GO:1990542">
    <property type="term" value="P:mitochondrial transmembrane transport"/>
    <property type="evidence" value="ECO:0000318"/>
    <property type="project" value="GO_Central"/>
</dbReference>
<evidence type="ECO:0000256" key="2">
    <source>
        <dbReference type="ARBA" id="ARBA00005974"/>
    </source>
</evidence>
<dbReference type="EMBL" id="EAAA01002671">
    <property type="status" value="NOT_ANNOTATED_CDS"/>
    <property type="molecule type" value="Genomic_DNA"/>
</dbReference>
<dbReference type="OMA" id="GTTIFWQ"/>
<accession>F6PR16</accession>
<name>F6PR16_CIOIN</name>
<evidence type="ECO:0008006" key="12">
    <source>
        <dbReference type="Google" id="ProtNLM"/>
    </source>
</evidence>
<reference evidence="10" key="2">
    <citation type="journal article" date="2008" name="Genome Biol.">
        <title>Improved genome assembly and evidence-based global gene model set for the chordate Ciona intestinalis: new insight into intron and operon populations.</title>
        <authorList>
            <person name="Satou Y."/>
            <person name="Mineta K."/>
            <person name="Ogasawara M."/>
            <person name="Sasakura Y."/>
            <person name="Shoguchi E."/>
            <person name="Ueno K."/>
            <person name="Yamada L."/>
            <person name="Matsumoto J."/>
            <person name="Wasserscheid J."/>
            <person name="Dewar K."/>
            <person name="Wiley G.B."/>
            <person name="Macmil S.L."/>
            <person name="Roe B.A."/>
            <person name="Zeller R.W."/>
            <person name="Hastings K.E."/>
            <person name="Lemaire P."/>
            <person name="Lindquist E."/>
            <person name="Endo T."/>
            <person name="Hotta K."/>
            <person name="Inaba K."/>
        </authorList>
    </citation>
    <scope>NUCLEOTIDE SEQUENCE [LARGE SCALE GENOMIC DNA]</scope>
    <source>
        <strain evidence="10">wild type</strain>
    </source>
</reference>
<dbReference type="NCBIfam" id="TIGR00798">
    <property type="entry name" value="mtc"/>
    <property type="match status" value="1"/>
</dbReference>
<feature type="transmembrane region" description="Helical" evidence="9">
    <location>
        <begin position="94"/>
        <end position="121"/>
    </location>
</feature>
<dbReference type="AlphaFoldDB" id="F6PR16"/>
<dbReference type="PANTHER" id="PTHR11153">
    <property type="entry name" value="SIDEROFLEXIN"/>
    <property type="match status" value="1"/>
</dbReference>
<keyword evidence="5" id="KW-0029">Amino-acid transport</keyword>
<organism evidence="10 11">
    <name type="scientific">Ciona intestinalis</name>
    <name type="common">Transparent sea squirt</name>
    <name type="synonym">Ascidia intestinalis</name>
    <dbReference type="NCBI Taxonomy" id="7719"/>
    <lineage>
        <taxon>Eukaryota</taxon>
        <taxon>Metazoa</taxon>
        <taxon>Chordata</taxon>
        <taxon>Tunicata</taxon>
        <taxon>Ascidiacea</taxon>
        <taxon>Phlebobranchia</taxon>
        <taxon>Cionidae</taxon>
        <taxon>Ciona</taxon>
    </lineage>
</organism>
<dbReference type="GO" id="GO:0005743">
    <property type="term" value="C:mitochondrial inner membrane"/>
    <property type="evidence" value="ECO:0000318"/>
    <property type="project" value="GO_Central"/>
</dbReference>
<sequence>MSADKPFTLGSSKYNQDTFTGRFQHFLDVIDPRTLLTSDQQLQDSIKLLKSYQDGTISPTVTNSELWKAQKIKQAIIHPDTDEKIMMPFRMSGFVPFGTPIVVGLLLPNQTLVSTVFWQWLNQSHNACVNYSNRNATQNTSMTDFISGYTGAVTSAVGIALGLNALIKRSTKLSPITRSLIQRFVPFPAVATASVCNVVLMRHSELNTGIEVTDSNNQVVGVSKLAAKKALVETAMTRAFLPAPILLIPPVVMTMLERTKWFPRYPRFNLPMQAFLVTASFGLALPLAIALFPQ</sequence>
<dbReference type="GO" id="GO:0022857">
    <property type="term" value="F:transmembrane transporter activity"/>
    <property type="evidence" value="ECO:0000318"/>
    <property type="project" value="GO_Central"/>
</dbReference>
<dbReference type="InterPro" id="IPR004686">
    <property type="entry name" value="Mtc"/>
</dbReference>
<proteinExistence type="inferred from homology"/>
<evidence type="ECO:0000256" key="1">
    <source>
        <dbReference type="ARBA" id="ARBA00004225"/>
    </source>
</evidence>
<reference evidence="11" key="1">
    <citation type="journal article" date="2002" name="Science">
        <title>The draft genome of Ciona intestinalis: insights into chordate and vertebrate origins.</title>
        <authorList>
            <person name="Dehal P."/>
            <person name="Satou Y."/>
            <person name="Campbell R.K."/>
            <person name="Chapman J."/>
            <person name="Degnan B."/>
            <person name="De Tomaso A."/>
            <person name="Davidson B."/>
            <person name="Di Gregorio A."/>
            <person name="Gelpke M."/>
            <person name="Goodstein D.M."/>
            <person name="Harafuji N."/>
            <person name="Hastings K.E."/>
            <person name="Ho I."/>
            <person name="Hotta K."/>
            <person name="Huang W."/>
            <person name="Kawashima T."/>
            <person name="Lemaire P."/>
            <person name="Martinez D."/>
            <person name="Meinertzhagen I.A."/>
            <person name="Necula S."/>
            <person name="Nonaka M."/>
            <person name="Putnam N."/>
            <person name="Rash S."/>
            <person name="Saiga H."/>
            <person name="Satake M."/>
            <person name="Terry A."/>
            <person name="Yamada L."/>
            <person name="Wang H.G."/>
            <person name="Awazu S."/>
            <person name="Azumi K."/>
            <person name="Boore J."/>
            <person name="Branno M."/>
            <person name="Chin-Bow S."/>
            <person name="DeSantis R."/>
            <person name="Doyle S."/>
            <person name="Francino P."/>
            <person name="Keys D.N."/>
            <person name="Haga S."/>
            <person name="Hayashi H."/>
            <person name="Hino K."/>
            <person name="Imai K.S."/>
            <person name="Inaba K."/>
            <person name="Kano S."/>
            <person name="Kobayashi K."/>
            <person name="Kobayashi M."/>
            <person name="Lee B.I."/>
            <person name="Makabe K.W."/>
            <person name="Manohar C."/>
            <person name="Matassi G."/>
            <person name="Medina M."/>
            <person name="Mochizuki Y."/>
            <person name="Mount S."/>
            <person name="Morishita T."/>
            <person name="Miura S."/>
            <person name="Nakayama A."/>
            <person name="Nishizaka S."/>
            <person name="Nomoto H."/>
            <person name="Ohta F."/>
            <person name="Oishi K."/>
            <person name="Rigoutsos I."/>
            <person name="Sano M."/>
            <person name="Sasaki A."/>
            <person name="Sasakura Y."/>
            <person name="Shoguchi E."/>
            <person name="Shin-i T."/>
            <person name="Spagnuolo A."/>
            <person name="Stainier D."/>
            <person name="Suzuki M.M."/>
            <person name="Tassy O."/>
            <person name="Takatori N."/>
            <person name="Tokuoka M."/>
            <person name="Yagi K."/>
            <person name="Yoshizaki F."/>
            <person name="Wada S."/>
            <person name="Zhang C."/>
            <person name="Hyatt P.D."/>
            <person name="Larimer F."/>
            <person name="Detter C."/>
            <person name="Doggett N."/>
            <person name="Glavina T."/>
            <person name="Hawkins T."/>
            <person name="Richardson P."/>
            <person name="Lucas S."/>
            <person name="Kohara Y."/>
            <person name="Levine M."/>
            <person name="Satoh N."/>
            <person name="Rokhsar D.S."/>
        </authorList>
    </citation>
    <scope>NUCLEOTIDE SEQUENCE [LARGE SCALE GENOMIC DNA]</scope>
</reference>
<feature type="transmembrane region" description="Helical" evidence="9">
    <location>
        <begin position="146"/>
        <end position="167"/>
    </location>
</feature>
<feature type="transmembrane region" description="Helical" evidence="9">
    <location>
        <begin position="268"/>
        <end position="292"/>
    </location>
</feature>
<reference evidence="10" key="4">
    <citation type="submission" date="2025-09" db="UniProtKB">
        <authorList>
            <consortium name="Ensembl"/>
        </authorList>
    </citation>
    <scope>IDENTIFICATION</scope>
</reference>